<keyword evidence="5 7" id="KW-0472">Membrane</keyword>
<dbReference type="InterPro" id="IPR008521">
    <property type="entry name" value="Mg_trans_NIPA"/>
</dbReference>
<evidence type="ECO:0000313" key="8">
    <source>
        <dbReference type="Proteomes" id="UP000694845"/>
    </source>
</evidence>
<dbReference type="RefSeq" id="XP_022102560.1">
    <property type="nucleotide sequence ID" value="XM_022246868.1"/>
</dbReference>
<evidence type="ECO:0000256" key="2">
    <source>
        <dbReference type="ARBA" id="ARBA00007230"/>
    </source>
</evidence>
<feature type="transmembrane region" description="Helical" evidence="7">
    <location>
        <begin position="270"/>
        <end position="291"/>
    </location>
</feature>
<feature type="transmembrane region" description="Helical" evidence="7">
    <location>
        <begin position="109"/>
        <end position="127"/>
    </location>
</feature>
<dbReference type="KEGG" id="aplc:110985679"/>
<dbReference type="Gene3D" id="1.10.3730.20">
    <property type="match status" value="1"/>
</dbReference>
<dbReference type="PANTHER" id="PTHR12570:SF65">
    <property type="entry name" value="MAGNESIUM TRANSPORTER NIPA9-RELATED"/>
    <property type="match status" value="1"/>
</dbReference>
<feature type="region of interest" description="Disordered" evidence="6">
    <location>
        <begin position="345"/>
        <end position="407"/>
    </location>
</feature>
<evidence type="ECO:0000313" key="10">
    <source>
        <dbReference type="RefSeq" id="XP_022102560.1"/>
    </source>
</evidence>
<keyword evidence="3 7" id="KW-0812">Transmembrane</keyword>
<accession>A0A8B7ZCJ7</accession>
<feature type="transmembrane region" description="Helical" evidence="7">
    <location>
        <begin position="242"/>
        <end position="264"/>
    </location>
</feature>
<feature type="transmembrane region" description="Helical" evidence="7">
    <location>
        <begin position="209"/>
        <end position="230"/>
    </location>
</feature>
<keyword evidence="4 7" id="KW-1133">Transmembrane helix</keyword>
<feature type="transmembrane region" description="Helical" evidence="7">
    <location>
        <begin position="54"/>
        <end position="75"/>
    </location>
</feature>
<dbReference type="Proteomes" id="UP000694845">
    <property type="component" value="Unplaced"/>
</dbReference>
<evidence type="ECO:0000256" key="1">
    <source>
        <dbReference type="ARBA" id="ARBA00004141"/>
    </source>
</evidence>
<comment type="similarity">
    <text evidence="2">Belongs to the NIPA family.</text>
</comment>
<sequence length="407" mass="44462">MESSSVMIIIGACLAIGGNLLISVSMNIQKYALTRLENQGFHAETSHDYLKSRLWWLGIIMMVCGEVGNFMAYGFGPATVVAPLGTTTVVANAYIAIVFLGEKLRARDVLGTYLIIVGAFLIVVFSTQSNTRLSALQISEHLLKPAFLVYLGVEVIVFIAVNVVIHYYGALHVILFILPAAILASLTVISSKAVSGMITMTAAGESQLMYAVFYIMIVVILVTGVIQIRYVTRAMQAFQATVVVPTFFVFFTVSAILAGIFFYGEFNGLTFVQIVMFLFGCFCSFLGVYFITQGRTGENSPPLDSQYQTGPPKALMPICPFPCTNHLVQPSDDDDDDNPREVEMKSLVEGDETDTSKLIMSNGTGKSLFNPSLQMTSLDTKTKTSLHMSDFTKDSEKRGTSTKDDTT</sequence>
<feature type="transmembrane region" description="Helical" evidence="7">
    <location>
        <begin position="170"/>
        <end position="189"/>
    </location>
</feature>
<dbReference type="InterPro" id="IPR037185">
    <property type="entry name" value="EmrE-like"/>
</dbReference>
<gene>
    <name evidence="9 10" type="primary">LOC110985679</name>
</gene>
<dbReference type="GeneID" id="110985679"/>
<evidence type="ECO:0000313" key="9">
    <source>
        <dbReference type="RefSeq" id="XP_022102559.1"/>
    </source>
</evidence>
<feature type="transmembrane region" description="Helical" evidence="7">
    <location>
        <begin position="81"/>
        <end position="100"/>
    </location>
</feature>
<dbReference type="SUPFAM" id="SSF103481">
    <property type="entry name" value="Multidrug resistance efflux transporter EmrE"/>
    <property type="match status" value="1"/>
</dbReference>
<evidence type="ECO:0000256" key="6">
    <source>
        <dbReference type="SAM" id="MobiDB-lite"/>
    </source>
</evidence>
<dbReference type="Pfam" id="PF05653">
    <property type="entry name" value="Mg_trans_NIPA"/>
    <property type="match status" value="1"/>
</dbReference>
<dbReference type="RefSeq" id="XP_022102559.1">
    <property type="nucleotide sequence ID" value="XM_022246867.1"/>
</dbReference>
<reference evidence="9 10" key="1">
    <citation type="submission" date="2025-04" db="UniProtKB">
        <authorList>
            <consortium name="RefSeq"/>
        </authorList>
    </citation>
    <scope>IDENTIFICATION</scope>
</reference>
<feature type="transmembrane region" description="Helical" evidence="7">
    <location>
        <begin position="6"/>
        <end position="28"/>
    </location>
</feature>
<proteinExistence type="inferred from homology"/>
<evidence type="ECO:0000256" key="4">
    <source>
        <dbReference type="ARBA" id="ARBA00022989"/>
    </source>
</evidence>
<feature type="compositionally biased region" description="Polar residues" evidence="6">
    <location>
        <begin position="356"/>
        <end position="387"/>
    </location>
</feature>
<dbReference type="GO" id="GO:0015095">
    <property type="term" value="F:magnesium ion transmembrane transporter activity"/>
    <property type="evidence" value="ECO:0007669"/>
    <property type="project" value="InterPro"/>
</dbReference>
<evidence type="ECO:0000256" key="5">
    <source>
        <dbReference type="ARBA" id="ARBA00023136"/>
    </source>
</evidence>
<comment type="subcellular location">
    <subcellularLocation>
        <location evidence="1">Membrane</location>
        <topology evidence="1">Multi-pass membrane protein</topology>
    </subcellularLocation>
</comment>
<dbReference type="PANTHER" id="PTHR12570">
    <property type="match status" value="1"/>
</dbReference>
<feature type="compositionally biased region" description="Basic and acidic residues" evidence="6">
    <location>
        <begin position="390"/>
        <end position="407"/>
    </location>
</feature>
<dbReference type="GO" id="GO:0016020">
    <property type="term" value="C:membrane"/>
    <property type="evidence" value="ECO:0007669"/>
    <property type="project" value="UniProtKB-SubCell"/>
</dbReference>
<dbReference type="OrthoDB" id="165382at2759"/>
<dbReference type="AlphaFoldDB" id="A0A8B7ZCJ7"/>
<evidence type="ECO:0000256" key="7">
    <source>
        <dbReference type="SAM" id="Phobius"/>
    </source>
</evidence>
<protein>
    <submittedName>
        <fullName evidence="9">NIPA-like protein 2 isoform X1</fullName>
    </submittedName>
    <submittedName>
        <fullName evidence="10">NIPA-like protein 2 isoform X2</fullName>
    </submittedName>
</protein>
<organism evidence="8 10">
    <name type="scientific">Acanthaster planci</name>
    <name type="common">Crown-of-thorns starfish</name>
    <dbReference type="NCBI Taxonomy" id="133434"/>
    <lineage>
        <taxon>Eukaryota</taxon>
        <taxon>Metazoa</taxon>
        <taxon>Echinodermata</taxon>
        <taxon>Eleutherozoa</taxon>
        <taxon>Asterozoa</taxon>
        <taxon>Asteroidea</taxon>
        <taxon>Valvatacea</taxon>
        <taxon>Valvatida</taxon>
        <taxon>Acanthasteridae</taxon>
        <taxon>Acanthaster</taxon>
    </lineage>
</organism>
<name>A0A8B7ZCJ7_ACAPL</name>
<feature type="transmembrane region" description="Helical" evidence="7">
    <location>
        <begin position="147"/>
        <end position="165"/>
    </location>
</feature>
<keyword evidence="8" id="KW-1185">Reference proteome</keyword>
<evidence type="ECO:0000256" key="3">
    <source>
        <dbReference type="ARBA" id="ARBA00022692"/>
    </source>
</evidence>